<evidence type="ECO:0000256" key="7">
    <source>
        <dbReference type="ARBA" id="ARBA00023014"/>
    </source>
</evidence>
<keyword evidence="4" id="KW-0949">S-adenosyl-L-methionine</keyword>
<keyword evidence="5" id="KW-0479">Metal-binding</keyword>
<evidence type="ECO:0000313" key="10">
    <source>
        <dbReference type="Proteomes" id="UP001595528"/>
    </source>
</evidence>
<dbReference type="RefSeq" id="WP_379898942.1">
    <property type="nucleotide sequence ID" value="NZ_JBHRTR010000016.1"/>
</dbReference>
<feature type="domain" description="Radical SAM core" evidence="8">
    <location>
        <begin position="81"/>
        <end position="296"/>
    </location>
</feature>
<name>A0ABV7KWT9_9PROT</name>
<dbReference type="InterPro" id="IPR007197">
    <property type="entry name" value="rSAM"/>
</dbReference>
<dbReference type="NCBIfam" id="TIGR04337">
    <property type="entry name" value="AmmeMemoSam_rS"/>
    <property type="match status" value="1"/>
</dbReference>
<dbReference type="PROSITE" id="PS51918">
    <property type="entry name" value="RADICAL_SAM"/>
    <property type="match status" value="1"/>
</dbReference>
<reference evidence="10" key="1">
    <citation type="journal article" date="2019" name="Int. J. Syst. Evol. Microbiol.">
        <title>The Global Catalogue of Microorganisms (GCM) 10K type strain sequencing project: providing services to taxonomists for standard genome sequencing and annotation.</title>
        <authorList>
            <consortium name="The Broad Institute Genomics Platform"/>
            <consortium name="The Broad Institute Genome Sequencing Center for Infectious Disease"/>
            <person name="Wu L."/>
            <person name="Ma J."/>
        </authorList>
    </citation>
    <scope>NUCLEOTIDE SEQUENCE [LARGE SCALE GENOMIC DNA]</scope>
    <source>
        <strain evidence="10">KCTC 42964</strain>
    </source>
</reference>
<keyword evidence="7" id="KW-0411">Iron-sulfur</keyword>
<dbReference type="InterPro" id="IPR058240">
    <property type="entry name" value="rSAM_sf"/>
</dbReference>
<dbReference type="SFLD" id="SFLDS00029">
    <property type="entry name" value="Radical_SAM"/>
    <property type="match status" value="1"/>
</dbReference>
<dbReference type="SUPFAM" id="SSF102114">
    <property type="entry name" value="Radical SAM enzymes"/>
    <property type="match status" value="1"/>
</dbReference>
<evidence type="ECO:0000256" key="2">
    <source>
        <dbReference type="ARBA" id="ARBA00022485"/>
    </source>
</evidence>
<keyword evidence="3" id="KW-0313">Glucose metabolism</keyword>
<accession>A0ABV7KWT9</accession>
<gene>
    <name evidence="9" type="primary">amrS</name>
    <name evidence="9" type="ORF">ACFOGJ_06185</name>
</gene>
<dbReference type="Gene3D" id="3.20.20.70">
    <property type="entry name" value="Aldolase class I"/>
    <property type="match status" value="1"/>
</dbReference>
<dbReference type="PANTHER" id="PTHR30352">
    <property type="entry name" value="PYRUVATE FORMATE-LYASE-ACTIVATING ENZYME"/>
    <property type="match status" value="1"/>
</dbReference>
<dbReference type="EMBL" id="JBHRTR010000016">
    <property type="protein sequence ID" value="MFC3226807.1"/>
    <property type="molecule type" value="Genomic_DNA"/>
</dbReference>
<dbReference type="InterPro" id="IPR034457">
    <property type="entry name" value="Organic_radical-activating"/>
</dbReference>
<dbReference type="CDD" id="cd01335">
    <property type="entry name" value="Radical_SAM"/>
    <property type="match status" value="1"/>
</dbReference>
<evidence type="ECO:0000256" key="1">
    <source>
        <dbReference type="ARBA" id="ARBA00001966"/>
    </source>
</evidence>
<keyword evidence="6" id="KW-0408">Iron</keyword>
<protein>
    <submittedName>
        <fullName evidence="9">AmmeMemoRadiSam system radical SAM enzyme</fullName>
    </submittedName>
</protein>
<dbReference type="Pfam" id="PF04055">
    <property type="entry name" value="Radical_SAM"/>
    <property type="match status" value="1"/>
</dbReference>
<evidence type="ECO:0000256" key="3">
    <source>
        <dbReference type="ARBA" id="ARBA00022526"/>
    </source>
</evidence>
<evidence type="ECO:0000313" key="9">
    <source>
        <dbReference type="EMBL" id="MFC3226807.1"/>
    </source>
</evidence>
<evidence type="ECO:0000259" key="8">
    <source>
        <dbReference type="PROSITE" id="PS51918"/>
    </source>
</evidence>
<sequence length="373" mass="41194">MAAPPLVPPQFREATVPGRHWRMLEDGRVQCEVCPRLCKLHEGQRGLCFVRARENDGIVLTTYGRSSGFCVDPIEKKPLAHFLPGTPVLSFGTAGCNLTCKFCQNHDMSKSRQMDTLSGSASPLMLAEAAQRLGCRSVAYTYNDPTIFLEYAVDTAIACREKGIRNVAVSAGYVCPAPRAEFYSVMDAVNIDLKAFTEEFYHKLTGSRLETVKETLQYLVHDTDVWVEITNLVIPGHNDSEAELTAMAEWIMGALGPDVPVHFSAFHPDFKMMDVPATPVETLLTARRIAHEAGIRYAYIGNVHHEEADSTWCHQCGAKLIGRDWYRLTHWGLDDTGHCRACGTGCAGRFDGPPGNWGRRRLPVTLSAPVPAG</sequence>
<evidence type="ECO:0000256" key="5">
    <source>
        <dbReference type="ARBA" id="ARBA00022723"/>
    </source>
</evidence>
<dbReference type="PANTHER" id="PTHR30352:SF5">
    <property type="entry name" value="PYRUVATE FORMATE-LYASE 1-ACTIVATING ENZYME"/>
    <property type="match status" value="1"/>
</dbReference>
<dbReference type="SFLD" id="SFLDG01101">
    <property type="entry name" value="Uncharacterised_Radical_SAM_Su"/>
    <property type="match status" value="1"/>
</dbReference>
<evidence type="ECO:0000256" key="6">
    <source>
        <dbReference type="ARBA" id="ARBA00023004"/>
    </source>
</evidence>
<dbReference type="Proteomes" id="UP001595528">
    <property type="component" value="Unassembled WGS sequence"/>
</dbReference>
<keyword evidence="10" id="KW-1185">Reference proteome</keyword>
<comment type="cofactor">
    <cofactor evidence="1">
        <name>[4Fe-4S] cluster</name>
        <dbReference type="ChEBI" id="CHEBI:49883"/>
    </cofactor>
</comment>
<keyword evidence="2" id="KW-0004">4Fe-4S</keyword>
<evidence type="ECO:0000256" key="4">
    <source>
        <dbReference type="ARBA" id="ARBA00022691"/>
    </source>
</evidence>
<comment type="caution">
    <text evidence="9">The sequence shown here is derived from an EMBL/GenBank/DDBJ whole genome shotgun (WGS) entry which is preliminary data.</text>
</comment>
<dbReference type="PIRSF" id="PIRSF004869">
    <property type="entry name" value="PflX_prd"/>
    <property type="match status" value="1"/>
</dbReference>
<organism evidence="9 10">
    <name type="scientific">Marinibaculum pumilum</name>
    <dbReference type="NCBI Taxonomy" id="1766165"/>
    <lineage>
        <taxon>Bacteria</taxon>
        <taxon>Pseudomonadati</taxon>
        <taxon>Pseudomonadota</taxon>
        <taxon>Alphaproteobacteria</taxon>
        <taxon>Rhodospirillales</taxon>
        <taxon>Rhodospirillaceae</taxon>
        <taxon>Marinibaculum</taxon>
    </lineage>
</organism>
<keyword evidence="3" id="KW-0119">Carbohydrate metabolism</keyword>
<dbReference type="InterPro" id="IPR027596">
    <property type="entry name" value="AmmeMemoSam_rS"/>
</dbReference>
<proteinExistence type="predicted"/>
<dbReference type="InterPro" id="IPR016431">
    <property type="entry name" value="Pyrv-formate_lyase-activ_prd"/>
</dbReference>
<dbReference type="InterPro" id="IPR013785">
    <property type="entry name" value="Aldolase_TIM"/>
</dbReference>